<keyword evidence="2" id="KW-1185">Reference proteome</keyword>
<evidence type="ECO:0000313" key="1">
    <source>
        <dbReference type="EMBL" id="MBB6039350.1"/>
    </source>
</evidence>
<accession>A0A841G5H6</accession>
<name>A0A841G5H6_9ACTN</name>
<evidence type="ECO:0000313" key="2">
    <source>
        <dbReference type="Proteomes" id="UP000548476"/>
    </source>
</evidence>
<dbReference type="Pfam" id="PF11662">
    <property type="entry name" value="DUF3263"/>
    <property type="match status" value="1"/>
</dbReference>
<evidence type="ECO:0008006" key="3">
    <source>
        <dbReference type="Google" id="ProtNLM"/>
    </source>
</evidence>
<dbReference type="AlphaFoldDB" id="A0A841G5H6"/>
<organism evidence="1 2">
    <name type="scientific">Phytomonospora endophytica</name>
    <dbReference type="NCBI Taxonomy" id="714109"/>
    <lineage>
        <taxon>Bacteria</taxon>
        <taxon>Bacillati</taxon>
        <taxon>Actinomycetota</taxon>
        <taxon>Actinomycetes</taxon>
        <taxon>Micromonosporales</taxon>
        <taxon>Micromonosporaceae</taxon>
        <taxon>Phytomonospora</taxon>
    </lineage>
</organism>
<reference evidence="1 2" key="1">
    <citation type="submission" date="2020-08" db="EMBL/GenBank/DDBJ databases">
        <title>Genomic Encyclopedia of Type Strains, Phase IV (KMG-IV): sequencing the most valuable type-strain genomes for metagenomic binning, comparative biology and taxonomic classification.</title>
        <authorList>
            <person name="Goeker M."/>
        </authorList>
    </citation>
    <scope>NUCLEOTIDE SEQUENCE [LARGE SCALE GENOMIC DNA]</scope>
    <source>
        <strain evidence="1 2">YIM 65646</strain>
    </source>
</reference>
<dbReference type="InterPro" id="IPR021678">
    <property type="entry name" value="DUF3263"/>
</dbReference>
<protein>
    <recommendedName>
        <fullName evidence="3">DUF3263 domain-containing protein</fullName>
    </recommendedName>
</protein>
<comment type="caution">
    <text evidence="1">The sequence shown here is derived from an EMBL/GenBank/DDBJ whole genome shotgun (WGS) entry which is preliminary data.</text>
</comment>
<proteinExistence type="predicted"/>
<gene>
    <name evidence="1" type="ORF">HNR73_007244</name>
</gene>
<dbReference type="Proteomes" id="UP000548476">
    <property type="component" value="Unassembled WGS sequence"/>
</dbReference>
<dbReference type="EMBL" id="JACHGT010000021">
    <property type="protein sequence ID" value="MBB6039350.1"/>
    <property type="molecule type" value="Genomic_DNA"/>
</dbReference>
<sequence length="82" mass="9512">MADVPAPRRPLGDEELAILAFEKRWWRRAGSKEQAIVAEFELSVTQYYKRLGELLDEPAALEAEPAVVRRLLAAREERHRLR</sequence>
<dbReference type="RefSeq" id="WP_184792441.1">
    <property type="nucleotide sequence ID" value="NZ_BONT01000077.1"/>
</dbReference>